<dbReference type="InterPro" id="IPR036791">
    <property type="entry name" value="Ribosomal_bL9_C_sf"/>
</dbReference>
<dbReference type="InterPro" id="IPR020069">
    <property type="entry name" value="Ribosomal_bL9_C"/>
</dbReference>
<dbReference type="InterPro" id="IPR036935">
    <property type="entry name" value="Ribosomal_bL9_N_sf"/>
</dbReference>
<dbReference type="GO" id="GO:0005840">
    <property type="term" value="C:ribosome"/>
    <property type="evidence" value="ECO:0007669"/>
    <property type="project" value="UniProtKB-KW"/>
</dbReference>
<dbReference type="Pfam" id="PF01281">
    <property type="entry name" value="Ribosomal_L9_N"/>
    <property type="match status" value="1"/>
</dbReference>
<evidence type="ECO:0000256" key="2">
    <source>
        <dbReference type="ARBA" id="ARBA00022730"/>
    </source>
</evidence>
<accession>A0A0J8DBV0</accession>
<keyword evidence="11" id="KW-1185">Reference proteome</keyword>
<dbReference type="PANTHER" id="PTHR21368">
    <property type="entry name" value="50S RIBOSOMAL PROTEIN L9"/>
    <property type="match status" value="1"/>
</dbReference>
<comment type="caution">
    <text evidence="10">The sequence shown here is derived from an EMBL/GenBank/DDBJ whole genome shotgun (WGS) entry which is preliminary data.</text>
</comment>
<comment type="function">
    <text evidence="7">Binds to the 23S rRNA.</text>
</comment>
<evidence type="ECO:0000256" key="7">
    <source>
        <dbReference type="HAMAP-Rule" id="MF_00503"/>
    </source>
</evidence>
<dbReference type="Pfam" id="PF03948">
    <property type="entry name" value="Ribosomal_L9_C"/>
    <property type="match status" value="1"/>
</dbReference>
<dbReference type="EMBL" id="LFVU01000026">
    <property type="protein sequence ID" value="KMT21784.1"/>
    <property type="molecule type" value="Genomic_DNA"/>
</dbReference>
<dbReference type="GO" id="GO:0019843">
    <property type="term" value="F:rRNA binding"/>
    <property type="evidence" value="ECO:0007669"/>
    <property type="project" value="UniProtKB-UniRule"/>
</dbReference>
<dbReference type="Proteomes" id="UP000036756">
    <property type="component" value="Unassembled WGS sequence"/>
</dbReference>
<keyword evidence="2 7" id="KW-0699">rRNA-binding</keyword>
<proteinExistence type="inferred from homology"/>
<dbReference type="RefSeq" id="WP_048570445.1">
    <property type="nucleotide sequence ID" value="NZ_LFVU01000026.1"/>
</dbReference>
<dbReference type="STRING" id="1121307.CLCY_3c00510"/>
<feature type="domain" description="Large ribosomal subunit protein bL9 C-terminal" evidence="9">
    <location>
        <begin position="63"/>
        <end position="145"/>
    </location>
</feature>
<feature type="domain" description="Ribosomal protein L9" evidence="8">
    <location>
        <begin position="1"/>
        <end position="47"/>
    </location>
</feature>
<dbReference type="InterPro" id="IPR000244">
    <property type="entry name" value="Ribosomal_bL9"/>
</dbReference>
<evidence type="ECO:0000256" key="1">
    <source>
        <dbReference type="ARBA" id="ARBA00010605"/>
    </source>
</evidence>
<evidence type="ECO:0000256" key="6">
    <source>
        <dbReference type="ARBA" id="ARBA00035292"/>
    </source>
</evidence>
<evidence type="ECO:0000256" key="3">
    <source>
        <dbReference type="ARBA" id="ARBA00022884"/>
    </source>
</evidence>
<dbReference type="HAMAP" id="MF_00503">
    <property type="entry name" value="Ribosomal_bL9"/>
    <property type="match status" value="1"/>
</dbReference>
<dbReference type="NCBIfam" id="TIGR00158">
    <property type="entry name" value="L9"/>
    <property type="match status" value="1"/>
</dbReference>
<organism evidence="10 11">
    <name type="scientific">Clostridium cylindrosporum DSM 605</name>
    <dbReference type="NCBI Taxonomy" id="1121307"/>
    <lineage>
        <taxon>Bacteria</taxon>
        <taxon>Bacillati</taxon>
        <taxon>Bacillota</taxon>
        <taxon>Clostridia</taxon>
        <taxon>Eubacteriales</taxon>
        <taxon>Clostridiaceae</taxon>
        <taxon>Clostridium</taxon>
    </lineage>
</organism>
<dbReference type="GO" id="GO:0006412">
    <property type="term" value="P:translation"/>
    <property type="evidence" value="ECO:0007669"/>
    <property type="project" value="UniProtKB-UniRule"/>
</dbReference>
<reference evidence="10 11" key="1">
    <citation type="submission" date="2015-06" db="EMBL/GenBank/DDBJ databases">
        <title>Draft genome sequence of the purine-degrading Clostridium cylindrosporum HC-1 (DSM 605).</title>
        <authorList>
            <person name="Poehlein A."/>
            <person name="Schiel-Bengelsdorf B."/>
            <person name="Bengelsdorf F."/>
            <person name="Daniel R."/>
            <person name="Duerre P."/>
        </authorList>
    </citation>
    <scope>NUCLEOTIDE SEQUENCE [LARGE SCALE GENOMIC DNA]</scope>
    <source>
        <strain evidence="10 11">DSM 605</strain>
    </source>
</reference>
<keyword evidence="3 7" id="KW-0694">RNA-binding</keyword>
<dbReference type="OrthoDB" id="9788336at2"/>
<evidence type="ECO:0000259" key="8">
    <source>
        <dbReference type="Pfam" id="PF01281"/>
    </source>
</evidence>
<dbReference type="PATRIC" id="fig|1121307.3.peg.1405"/>
<dbReference type="FunFam" id="3.40.5.10:FF:000002">
    <property type="entry name" value="50S ribosomal protein L9"/>
    <property type="match status" value="1"/>
</dbReference>
<dbReference type="Gene3D" id="3.10.430.100">
    <property type="entry name" value="Ribosomal protein L9, C-terminal domain"/>
    <property type="match status" value="1"/>
</dbReference>
<evidence type="ECO:0000259" key="9">
    <source>
        <dbReference type="Pfam" id="PF03948"/>
    </source>
</evidence>
<sequence length="146" mass="15554">MKVILKADVKGSGKKGEVINTSDGYARNFLFPKGLAIEATPGNIKSLELIKAKEAKLKAEELAEAKALAEKIGELTVSLKVKTGDNGKVFGSVTAKDVAEALESQHGIKVEKKKVDIKEAIKTTGVYTAEVKVYPEVVGKLKVSIS</sequence>
<keyword evidence="5 7" id="KW-0687">Ribonucleoprotein</keyword>
<dbReference type="AlphaFoldDB" id="A0A0J8DBV0"/>
<dbReference type="GO" id="GO:0003735">
    <property type="term" value="F:structural constituent of ribosome"/>
    <property type="evidence" value="ECO:0007669"/>
    <property type="project" value="InterPro"/>
</dbReference>
<dbReference type="GO" id="GO:1990904">
    <property type="term" value="C:ribonucleoprotein complex"/>
    <property type="evidence" value="ECO:0007669"/>
    <property type="project" value="UniProtKB-KW"/>
</dbReference>
<comment type="similarity">
    <text evidence="1 7">Belongs to the bacterial ribosomal protein bL9 family.</text>
</comment>
<dbReference type="Gene3D" id="3.40.5.10">
    <property type="entry name" value="Ribosomal protein L9, N-terminal domain"/>
    <property type="match status" value="1"/>
</dbReference>
<evidence type="ECO:0000313" key="10">
    <source>
        <dbReference type="EMBL" id="KMT21784.1"/>
    </source>
</evidence>
<evidence type="ECO:0000256" key="4">
    <source>
        <dbReference type="ARBA" id="ARBA00022980"/>
    </source>
</evidence>
<dbReference type="InterPro" id="IPR009027">
    <property type="entry name" value="Ribosomal_bL9/RNase_H1_N"/>
</dbReference>
<evidence type="ECO:0000256" key="5">
    <source>
        <dbReference type="ARBA" id="ARBA00023274"/>
    </source>
</evidence>
<gene>
    <name evidence="7 10" type="primary">rplI</name>
    <name evidence="10" type="ORF">CLCY_3c00510</name>
</gene>
<protein>
    <recommendedName>
        <fullName evidence="6 7">Large ribosomal subunit protein bL9</fullName>
    </recommendedName>
</protein>
<dbReference type="InterPro" id="IPR020594">
    <property type="entry name" value="Ribosomal_bL9_bac/chp"/>
</dbReference>
<dbReference type="InterPro" id="IPR020070">
    <property type="entry name" value="Ribosomal_bL9_N"/>
</dbReference>
<evidence type="ECO:0000313" key="11">
    <source>
        <dbReference type="Proteomes" id="UP000036756"/>
    </source>
</evidence>
<dbReference type="SUPFAM" id="SSF55658">
    <property type="entry name" value="L9 N-domain-like"/>
    <property type="match status" value="1"/>
</dbReference>
<dbReference type="SUPFAM" id="SSF55653">
    <property type="entry name" value="Ribosomal protein L9 C-domain"/>
    <property type="match status" value="1"/>
</dbReference>
<name>A0A0J8DBV0_CLOCY</name>
<keyword evidence="4 7" id="KW-0689">Ribosomal protein</keyword>